<organism evidence="1 2">
    <name type="scientific">Stenotrophomonas phage IME-SM1</name>
    <dbReference type="NCBI Taxonomy" id="1654717"/>
    <lineage>
        <taxon>Viruses</taxon>
        <taxon>Duplodnaviria</taxon>
        <taxon>Heunggongvirae</taxon>
        <taxon>Uroviricota</taxon>
        <taxon>Caudoviricetes</taxon>
        <taxon>Menderavirus</taxon>
        <taxon>Menderavirus IMESM1</taxon>
    </lineage>
</organism>
<dbReference type="GeneID" id="65066743"/>
<name>A0A0H4ITK3_9CAUD</name>
<dbReference type="EMBL" id="KR560069">
    <property type="protein sequence ID" value="AKO61634.1"/>
    <property type="molecule type" value="Genomic_DNA"/>
</dbReference>
<dbReference type="KEGG" id="vg:65066743"/>
<dbReference type="RefSeq" id="YP_010077827.1">
    <property type="nucleotide sequence ID" value="NC_054952.1"/>
</dbReference>
<dbReference type="Proteomes" id="UP000224291">
    <property type="component" value="Segment"/>
</dbReference>
<accession>A0A0H4ITK3</accession>
<sequence>MNTASFRIPLSRVNLFYKELAFNESMRGQRAGQAFFNYMNLGKMKQDQLFLDELHAADNDKARCMIDYITDWYN</sequence>
<reference evidence="1 2" key="1">
    <citation type="submission" date="2015-05" db="EMBL/GenBank/DDBJ databases">
        <authorList>
            <person name="Liu X."/>
            <person name="Tong Y."/>
            <person name="Huang Y."/>
            <person name="Fan H."/>
            <person name="An X."/>
            <person name="Mi Z."/>
            <person name="Zhang Z."/>
        </authorList>
    </citation>
    <scope>NUCLEOTIDE SEQUENCE [LARGE SCALE GENOMIC DNA]</scope>
</reference>
<proteinExistence type="predicted"/>
<evidence type="ECO:0000313" key="2">
    <source>
        <dbReference type="Proteomes" id="UP000224291"/>
    </source>
</evidence>
<protein>
    <submittedName>
        <fullName evidence="1">Uncharacterized protein</fullName>
    </submittedName>
</protein>
<evidence type="ECO:0000313" key="1">
    <source>
        <dbReference type="EMBL" id="AKO61634.1"/>
    </source>
</evidence>
<keyword evidence="2" id="KW-1185">Reference proteome</keyword>